<keyword evidence="2" id="KW-1185">Reference proteome</keyword>
<comment type="caution">
    <text evidence="1">The sequence shown here is derived from an EMBL/GenBank/DDBJ whole genome shotgun (WGS) entry which is preliminary data.</text>
</comment>
<accession>A0ABR9LKF8</accession>
<dbReference type="RefSeq" id="WP_192747558.1">
    <property type="nucleotide sequence ID" value="NZ_JADBEJ010000008.1"/>
</dbReference>
<proteinExistence type="predicted"/>
<name>A0ABR9LKF8_9PSEU</name>
<evidence type="ECO:0000313" key="2">
    <source>
        <dbReference type="Proteomes" id="UP000656548"/>
    </source>
</evidence>
<sequence length="60" mass="6652">MAILRRSDWFTQMIPDETRTTSTLRLVLIVAVLMLAITSLQAALSPQRTDKKALPRTGGP</sequence>
<dbReference type="EMBL" id="JADBEJ010000008">
    <property type="protein sequence ID" value="MBE1581150.1"/>
    <property type="molecule type" value="Genomic_DNA"/>
</dbReference>
<organism evidence="1 2">
    <name type="scientific">Amycolatopsis roodepoortensis</name>
    <dbReference type="NCBI Taxonomy" id="700274"/>
    <lineage>
        <taxon>Bacteria</taxon>
        <taxon>Bacillati</taxon>
        <taxon>Actinomycetota</taxon>
        <taxon>Actinomycetes</taxon>
        <taxon>Pseudonocardiales</taxon>
        <taxon>Pseudonocardiaceae</taxon>
        <taxon>Amycolatopsis</taxon>
    </lineage>
</organism>
<protein>
    <submittedName>
        <fullName evidence="1">Uncharacterized protein</fullName>
    </submittedName>
</protein>
<dbReference type="Proteomes" id="UP000656548">
    <property type="component" value="Unassembled WGS sequence"/>
</dbReference>
<evidence type="ECO:0000313" key="1">
    <source>
        <dbReference type="EMBL" id="MBE1581150.1"/>
    </source>
</evidence>
<gene>
    <name evidence="1" type="ORF">H4W30_008231</name>
</gene>
<reference evidence="1 2" key="1">
    <citation type="submission" date="2020-10" db="EMBL/GenBank/DDBJ databases">
        <title>Sequencing the genomes of 1000 actinobacteria strains.</title>
        <authorList>
            <person name="Klenk H.-P."/>
        </authorList>
    </citation>
    <scope>NUCLEOTIDE SEQUENCE [LARGE SCALE GENOMIC DNA]</scope>
    <source>
        <strain evidence="1 2">DSM 46661</strain>
    </source>
</reference>